<proteinExistence type="predicted"/>
<evidence type="ECO:0000256" key="1">
    <source>
        <dbReference type="SAM" id="Coils"/>
    </source>
</evidence>
<dbReference type="GO" id="GO:0031490">
    <property type="term" value="F:chromatin DNA binding"/>
    <property type="evidence" value="ECO:0007669"/>
    <property type="project" value="TreeGrafter"/>
</dbReference>
<accession>A0A383WCQ9</accession>
<dbReference type="EMBL" id="FNXT01001231">
    <property type="protein sequence ID" value="SZX75408.1"/>
    <property type="molecule type" value="Genomic_DNA"/>
</dbReference>
<reference evidence="4 5" key="1">
    <citation type="submission" date="2016-10" db="EMBL/GenBank/DDBJ databases">
        <authorList>
            <person name="Cai Z."/>
        </authorList>
    </citation>
    <scope>NUCLEOTIDE SEQUENCE [LARGE SCALE GENOMIC DNA]</scope>
</reference>
<feature type="domain" description="Strawberry notch AAA" evidence="3">
    <location>
        <begin position="349"/>
        <end position="475"/>
    </location>
</feature>
<feature type="compositionally biased region" description="Low complexity" evidence="2">
    <location>
        <begin position="29"/>
        <end position="83"/>
    </location>
</feature>
<organism evidence="4 5">
    <name type="scientific">Tetradesmus obliquus</name>
    <name type="common">Green alga</name>
    <name type="synonym">Acutodesmus obliquus</name>
    <dbReference type="NCBI Taxonomy" id="3088"/>
    <lineage>
        <taxon>Eukaryota</taxon>
        <taxon>Viridiplantae</taxon>
        <taxon>Chlorophyta</taxon>
        <taxon>core chlorophytes</taxon>
        <taxon>Chlorophyceae</taxon>
        <taxon>CS clade</taxon>
        <taxon>Sphaeropleales</taxon>
        <taxon>Scenedesmaceae</taxon>
        <taxon>Tetradesmus</taxon>
    </lineage>
</organism>
<protein>
    <recommendedName>
        <fullName evidence="3">Strawberry notch AAA domain-containing protein</fullName>
    </recommendedName>
</protein>
<name>A0A383WCQ9_TETOB</name>
<dbReference type="Pfam" id="PF13872">
    <property type="entry name" value="AAA_34"/>
    <property type="match status" value="1"/>
</dbReference>
<dbReference type="PANTHER" id="PTHR12706:SF30">
    <property type="entry name" value="PROTEIN STRAWBERRY NOTCH-RELATED"/>
    <property type="match status" value="1"/>
</dbReference>
<dbReference type="AlphaFoldDB" id="A0A383WCQ9"/>
<keyword evidence="5" id="KW-1185">Reference proteome</keyword>
<dbReference type="GO" id="GO:0005634">
    <property type="term" value="C:nucleus"/>
    <property type="evidence" value="ECO:0007669"/>
    <property type="project" value="TreeGrafter"/>
</dbReference>
<dbReference type="PANTHER" id="PTHR12706">
    <property type="entry name" value="STRAWBERRY NOTCH-RELATED"/>
    <property type="match status" value="1"/>
</dbReference>
<dbReference type="Proteomes" id="UP000256970">
    <property type="component" value="Unassembled WGS sequence"/>
</dbReference>
<dbReference type="InterPro" id="IPR039187">
    <property type="entry name" value="SNO_AAA"/>
</dbReference>
<evidence type="ECO:0000259" key="3">
    <source>
        <dbReference type="Pfam" id="PF13872"/>
    </source>
</evidence>
<dbReference type="GO" id="GO:0042393">
    <property type="term" value="F:histone binding"/>
    <property type="evidence" value="ECO:0007669"/>
    <property type="project" value="TreeGrafter"/>
</dbReference>
<gene>
    <name evidence="4" type="ORF">BQ4739_LOCUS15678</name>
</gene>
<dbReference type="InterPro" id="IPR026741">
    <property type="entry name" value="SNO"/>
</dbReference>
<dbReference type="GO" id="GO:0006355">
    <property type="term" value="P:regulation of DNA-templated transcription"/>
    <property type="evidence" value="ECO:0007669"/>
    <property type="project" value="InterPro"/>
</dbReference>
<dbReference type="STRING" id="3088.A0A383WCQ9"/>
<evidence type="ECO:0000313" key="5">
    <source>
        <dbReference type="Proteomes" id="UP000256970"/>
    </source>
</evidence>
<sequence length="479" mass="49537">MQQKQNGGNNQQPTAQQAALLQQLQASLQALQRAQQQQPAAPAAAQAGRAPTAQPQLQLRPQAATTPQQQQQQQPQQQQQQPQLRVGVNQAAVLAAVRAMQAGNAARPSQQQQQQRTILVAAPGGAAAPAATGVRPQLDDWGRAVAAPGAVQAMAQAVRPVLAGNSAAAAPAAAAGRAAPVQLPAAVPGVQFRPVSVGTYANGNPRIVMVPDNRSAAAAAAAAAASNAAAVAAAAAAAGQARPPLHSAAPAQGQGGPVVVARGNSGLTQAQQLQLMQAQQRLMQAQVQAQAQARQQQIAQARQQAAAAAAAVQAQAQQDAAEEDVGEEAEAEDTDIYATYRPAKVTGPDHPDIIVETASLASVTPPDPKYTVHPVLQEDTDAKLLSSAQLETLVYANMRFHGPRLPGSGARAGFFLGDGAGVGKGRQIAALIKEYWLRRPVGSRRVLWVSTSADLRFDARRDLADINAEGIEVVPKVKK</sequence>
<feature type="region of interest" description="Disordered" evidence="2">
    <location>
        <begin position="29"/>
        <end position="84"/>
    </location>
</feature>
<evidence type="ECO:0000256" key="2">
    <source>
        <dbReference type="SAM" id="MobiDB-lite"/>
    </source>
</evidence>
<keyword evidence="1" id="KW-0175">Coiled coil</keyword>
<feature type="coiled-coil region" evidence="1">
    <location>
        <begin position="268"/>
        <end position="318"/>
    </location>
</feature>
<evidence type="ECO:0000313" key="4">
    <source>
        <dbReference type="EMBL" id="SZX75408.1"/>
    </source>
</evidence>